<keyword evidence="1" id="KW-0472">Membrane</keyword>
<dbReference type="PANTHER" id="PTHR30188">
    <property type="entry name" value="ABC TRANSPORTER PERMEASE PROTEIN-RELATED"/>
    <property type="match status" value="1"/>
</dbReference>
<feature type="transmembrane region" description="Helical" evidence="1">
    <location>
        <begin position="199"/>
        <end position="222"/>
    </location>
</feature>
<dbReference type="GO" id="GO:0005548">
    <property type="term" value="F:phospholipid transporter activity"/>
    <property type="evidence" value="ECO:0007669"/>
    <property type="project" value="TreeGrafter"/>
</dbReference>
<evidence type="ECO:0000313" key="2">
    <source>
        <dbReference type="EMBL" id="VAX24223.1"/>
    </source>
</evidence>
<proteinExistence type="predicted"/>
<organism evidence="2">
    <name type="scientific">hydrothermal vent metagenome</name>
    <dbReference type="NCBI Taxonomy" id="652676"/>
    <lineage>
        <taxon>unclassified sequences</taxon>
        <taxon>metagenomes</taxon>
        <taxon>ecological metagenomes</taxon>
    </lineage>
</organism>
<evidence type="ECO:0008006" key="3">
    <source>
        <dbReference type="Google" id="ProtNLM"/>
    </source>
</evidence>
<dbReference type="EMBL" id="UOGD01000270">
    <property type="protein sequence ID" value="VAX24223.1"/>
    <property type="molecule type" value="Genomic_DNA"/>
</dbReference>
<keyword evidence="1" id="KW-1133">Transmembrane helix</keyword>
<dbReference type="InterPro" id="IPR030802">
    <property type="entry name" value="Permease_MalE"/>
</dbReference>
<protein>
    <recommendedName>
        <fullName evidence="3">Phospholipid ABC transporter permease protein MlaE</fullName>
    </recommendedName>
</protein>
<feature type="transmembrane region" description="Helical" evidence="1">
    <location>
        <begin position="149"/>
        <end position="179"/>
    </location>
</feature>
<dbReference type="Pfam" id="PF02405">
    <property type="entry name" value="MlaE"/>
    <property type="match status" value="1"/>
</dbReference>
<gene>
    <name evidence="2" type="ORF">MNBD_IGNAVI01-2616</name>
</gene>
<feature type="transmembrane region" description="Helical" evidence="1">
    <location>
        <begin position="96"/>
        <end position="115"/>
    </location>
</feature>
<feature type="transmembrane region" description="Helical" evidence="1">
    <location>
        <begin position="57"/>
        <end position="76"/>
    </location>
</feature>
<evidence type="ECO:0000256" key="1">
    <source>
        <dbReference type="SAM" id="Phobius"/>
    </source>
</evidence>
<dbReference type="AlphaFoldDB" id="A0A3B1CHH6"/>
<name>A0A3B1CHH6_9ZZZZ</name>
<dbReference type="PANTHER" id="PTHR30188:SF4">
    <property type="entry name" value="PROTEIN TRIGALACTOSYLDIACYLGLYCEROL 1, CHLOROPLASTIC"/>
    <property type="match status" value="1"/>
</dbReference>
<accession>A0A3B1CHH6</accession>
<sequence>MNLTGHIEKIGRQTKSVIEGYGRLSIMLFHAFASIRKFHLYFSQIIEQFIYIGRRSLPIVIITSIFIGLALGVQIGTQMSPLTPAWLEGGLILRSILLEMGPIIIGLILSGRVAAGIAAELGTMKVTEQIDALRSFAIDPVEYLVMPRLVAAMFAVPALLVFADFFGIIAGFVSAYFTINLSWAGFLKGMHHSFFVSDVFASLIKAFIFGIVIVIFGSYFGFNSRRGARGVGKATTLAVVWASVDVLMLDYVISAIMFFI</sequence>
<reference evidence="2" key="1">
    <citation type="submission" date="2018-06" db="EMBL/GenBank/DDBJ databases">
        <authorList>
            <person name="Zhirakovskaya E."/>
        </authorList>
    </citation>
    <scope>NUCLEOTIDE SEQUENCE</scope>
</reference>
<keyword evidence="1" id="KW-0812">Transmembrane</keyword>
<dbReference type="GO" id="GO:0043190">
    <property type="term" value="C:ATP-binding cassette (ABC) transporter complex"/>
    <property type="evidence" value="ECO:0007669"/>
    <property type="project" value="InterPro"/>
</dbReference>
<feature type="transmembrane region" description="Helical" evidence="1">
    <location>
        <begin position="234"/>
        <end position="259"/>
    </location>
</feature>